<dbReference type="InterPro" id="IPR028299">
    <property type="entry name" value="ClpA/B_CS2"/>
</dbReference>
<dbReference type="InterPro" id="IPR036628">
    <property type="entry name" value="Clp_N_dom_sf"/>
</dbReference>
<protein>
    <submittedName>
        <fullName evidence="10">AAA family ATPase</fullName>
    </submittedName>
</protein>
<dbReference type="InterPro" id="IPR001270">
    <property type="entry name" value="ClpA/B"/>
</dbReference>
<dbReference type="Pfam" id="PF02861">
    <property type="entry name" value="Clp_N"/>
    <property type="match status" value="1"/>
</dbReference>
<dbReference type="Gene3D" id="3.40.50.300">
    <property type="entry name" value="P-loop containing nucleotide triphosphate hydrolases"/>
    <property type="match status" value="3"/>
</dbReference>
<organism evidence="10 11">
    <name type="scientific">Ruoffia tabacinasalis</name>
    <dbReference type="NCBI Taxonomy" id="87458"/>
    <lineage>
        <taxon>Bacteria</taxon>
        <taxon>Bacillati</taxon>
        <taxon>Bacillota</taxon>
        <taxon>Bacilli</taxon>
        <taxon>Lactobacillales</taxon>
        <taxon>Aerococcaceae</taxon>
        <taxon>Ruoffia</taxon>
    </lineage>
</organism>
<dbReference type="InterPro" id="IPR003959">
    <property type="entry name" value="ATPase_AAA_core"/>
</dbReference>
<evidence type="ECO:0000256" key="2">
    <source>
        <dbReference type="ARBA" id="ARBA00022741"/>
    </source>
</evidence>
<gene>
    <name evidence="10" type="ORF">FEZ33_10260</name>
</gene>
<evidence type="ECO:0000313" key="11">
    <source>
        <dbReference type="Proteomes" id="UP000306420"/>
    </source>
</evidence>
<evidence type="ECO:0000256" key="4">
    <source>
        <dbReference type="ARBA" id="ARBA00023186"/>
    </source>
</evidence>
<dbReference type="Proteomes" id="UP000306420">
    <property type="component" value="Unassembled WGS sequence"/>
</dbReference>
<comment type="function">
    <text evidence="5">Part of a stress-induced multi-chaperone system, it is involved in the recovery of the cell from heat-induced damage, in cooperation with DnaK, DnaJ and GrpE. Acts before DnaK, in the processing of protein aggregates. Protein binding stimulates the ATPase activity; ATP hydrolysis unfolds the denatured protein aggregates, which probably helps expose new hydrophobic binding sites on the surface of ClpB-bound aggregates, contributing to the solubilization and refolding of denatured protein aggregates by DnaK.</text>
</comment>
<dbReference type="CDD" id="cd00009">
    <property type="entry name" value="AAA"/>
    <property type="match status" value="1"/>
</dbReference>
<keyword evidence="2 7" id="KW-0547">Nucleotide-binding</keyword>
<evidence type="ECO:0000313" key="10">
    <source>
        <dbReference type="EMBL" id="TLQ39801.1"/>
    </source>
</evidence>
<dbReference type="AlphaFoldDB" id="A0A5R9DSP8"/>
<dbReference type="Pfam" id="PF07724">
    <property type="entry name" value="AAA_2"/>
    <property type="match status" value="1"/>
</dbReference>
<dbReference type="SUPFAM" id="SSF81923">
    <property type="entry name" value="Double Clp-N motif"/>
    <property type="match status" value="1"/>
</dbReference>
<dbReference type="PROSITE" id="PS00871">
    <property type="entry name" value="CLPAB_2"/>
    <property type="match status" value="1"/>
</dbReference>
<dbReference type="InterPro" id="IPR018368">
    <property type="entry name" value="ClpA/B_CS1"/>
</dbReference>
<comment type="similarity">
    <text evidence="7">Belongs to the ClpA/ClpB family.</text>
</comment>
<dbReference type="SUPFAM" id="SSF52540">
    <property type="entry name" value="P-loop containing nucleoside triphosphate hydrolases"/>
    <property type="match status" value="2"/>
</dbReference>
<dbReference type="InterPro" id="IPR050130">
    <property type="entry name" value="ClpA_ClpB"/>
</dbReference>
<dbReference type="InterPro" id="IPR003593">
    <property type="entry name" value="AAA+_ATPase"/>
</dbReference>
<keyword evidence="8" id="KW-0175">Coiled coil</keyword>
<accession>A0A5R9DSP8</accession>
<evidence type="ECO:0000256" key="3">
    <source>
        <dbReference type="ARBA" id="ARBA00022840"/>
    </source>
</evidence>
<feature type="coiled-coil region" evidence="8">
    <location>
        <begin position="438"/>
        <end position="516"/>
    </location>
</feature>
<dbReference type="Gene3D" id="1.10.1780.10">
    <property type="entry name" value="Clp, N-terminal domain"/>
    <property type="match status" value="1"/>
</dbReference>
<dbReference type="PROSITE" id="PS51903">
    <property type="entry name" value="CLP_R"/>
    <property type="match status" value="1"/>
</dbReference>
<dbReference type="OrthoDB" id="9803641at2"/>
<keyword evidence="3 7" id="KW-0067">ATP-binding</keyword>
<dbReference type="PRINTS" id="PR00300">
    <property type="entry name" value="CLPPROTEASEA"/>
</dbReference>
<dbReference type="GO" id="GO:0005737">
    <property type="term" value="C:cytoplasm"/>
    <property type="evidence" value="ECO:0007669"/>
    <property type="project" value="TreeGrafter"/>
</dbReference>
<dbReference type="Pfam" id="PF00004">
    <property type="entry name" value="AAA"/>
    <property type="match status" value="1"/>
</dbReference>
<evidence type="ECO:0000256" key="5">
    <source>
        <dbReference type="ARBA" id="ARBA00025613"/>
    </source>
</evidence>
<evidence type="ECO:0000256" key="8">
    <source>
        <dbReference type="SAM" id="Coils"/>
    </source>
</evidence>
<dbReference type="GO" id="GO:0005524">
    <property type="term" value="F:ATP binding"/>
    <property type="evidence" value="ECO:0007669"/>
    <property type="project" value="UniProtKB-KW"/>
</dbReference>
<dbReference type="GO" id="GO:0034605">
    <property type="term" value="P:cellular response to heat"/>
    <property type="evidence" value="ECO:0007669"/>
    <property type="project" value="TreeGrafter"/>
</dbReference>
<reference evidence="10 11" key="1">
    <citation type="submission" date="2019-05" db="EMBL/GenBank/DDBJ databases">
        <title>The metagenome of a microbial culture collection derived from dairy environment covers the genomic content of the human microbiome.</title>
        <authorList>
            <person name="Roder T."/>
            <person name="Wuthrich D."/>
            <person name="Sattari Z."/>
            <person name="Von Ah U."/>
            <person name="Bar C."/>
            <person name="Ronchi F."/>
            <person name="Macpherson A.J."/>
            <person name="Ganal-Vonarburg S.C."/>
            <person name="Bruggmann R."/>
            <person name="Vergeres G."/>
        </authorList>
    </citation>
    <scope>NUCLEOTIDE SEQUENCE [LARGE SCALE GENOMIC DNA]</scope>
    <source>
        <strain evidence="10 11">FAM 24227</strain>
    </source>
</reference>
<evidence type="ECO:0000256" key="7">
    <source>
        <dbReference type="RuleBase" id="RU004432"/>
    </source>
</evidence>
<dbReference type="SMART" id="SM00382">
    <property type="entry name" value="AAA"/>
    <property type="match status" value="2"/>
</dbReference>
<dbReference type="FunFam" id="3.40.50.300:FF:000025">
    <property type="entry name" value="ATP-dependent Clp protease subunit"/>
    <property type="match status" value="1"/>
</dbReference>
<dbReference type="CDD" id="cd19499">
    <property type="entry name" value="RecA-like_ClpB_Hsp104-like"/>
    <property type="match status" value="1"/>
</dbReference>
<dbReference type="Pfam" id="PF10431">
    <property type="entry name" value="ClpB_D2-small"/>
    <property type="match status" value="1"/>
</dbReference>
<keyword evidence="1 6" id="KW-0677">Repeat</keyword>
<evidence type="ECO:0000256" key="6">
    <source>
        <dbReference type="PROSITE-ProRule" id="PRU01251"/>
    </source>
</evidence>
<dbReference type="RefSeq" id="WP_138405295.1">
    <property type="nucleotide sequence ID" value="NZ_VBSP01000048.1"/>
</dbReference>
<dbReference type="InterPro" id="IPR019489">
    <property type="entry name" value="Clp_ATPase_C"/>
</dbReference>
<dbReference type="Pfam" id="PF17871">
    <property type="entry name" value="AAA_lid_9"/>
    <property type="match status" value="1"/>
</dbReference>
<dbReference type="PANTHER" id="PTHR11638:SF18">
    <property type="entry name" value="HEAT SHOCK PROTEIN 104"/>
    <property type="match status" value="1"/>
</dbReference>
<evidence type="ECO:0000256" key="1">
    <source>
        <dbReference type="ARBA" id="ARBA00022737"/>
    </source>
</evidence>
<dbReference type="GO" id="GO:0016887">
    <property type="term" value="F:ATP hydrolysis activity"/>
    <property type="evidence" value="ECO:0007669"/>
    <property type="project" value="InterPro"/>
</dbReference>
<dbReference type="PANTHER" id="PTHR11638">
    <property type="entry name" value="ATP-DEPENDENT CLP PROTEASE"/>
    <property type="match status" value="1"/>
</dbReference>
<dbReference type="FunFam" id="3.40.50.300:FF:000010">
    <property type="entry name" value="Chaperone clpB 1, putative"/>
    <property type="match status" value="1"/>
</dbReference>
<keyword evidence="4 7" id="KW-0143">Chaperone</keyword>
<comment type="caution">
    <text evidence="10">The sequence shown here is derived from an EMBL/GenBank/DDBJ whole genome shotgun (WGS) entry which is preliminary data.</text>
</comment>
<dbReference type="SMART" id="SM01086">
    <property type="entry name" value="ClpB_D2-small"/>
    <property type="match status" value="1"/>
</dbReference>
<dbReference type="EMBL" id="VBSP01000048">
    <property type="protein sequence ID" value="TLQ39801.1"/>
    <property type="molecule type" value="Genomic_DNA"/>
</dbReference>
<proteinExistence type="inferred from homology"/>
<dbReference type="InterPro" id="IPR027417">
    <property type="entry name" value="P-loop_NTPase"/>
</dbReference>
<dbReference type="PROSITE" id="PS00870">
    <property type="entry name" value="CLPAB_1"/>
    <property type="match status" value="1"/>
</dbReference>
<evidence type="ECO:0000259" key="9">
    <source>
        <dbReference type="PROSITE" id="PS51903"/>
    </source>
</evidence>
<sequence length="865" mass="99192">MNEFTNNVIQAFSDAQTLAKERQQIQVDIPHLWSVWMQPKHFVFDFYESLEIDINEMVQLINQELDKLPVSRGSDSQFAQQQTPRYDRLIESVKEEANELRDEICSSEHFILALMNQNYNPITAFLLKNDIDRDLILEKLNRVRKGKRATSENQEMVYHALDQYSTNLNERYQQGKLDKIIGREQEIEEIIRVLSRKAKNNAILIGLPGVGKTAIVEGLVQKIEQGLVPKNLKDKVVYNLDMSSLVAGAKYRGEFEERLKAVLNDVRDSNDKIILFIDEIHTIVGAGKTEGSMDAGNILKPMLARGELRCIGATTQDEYRENIEKDKALERRFQRIHVSEPPVDEAIDILSGVKDSYEVYHGVEITEDAIIAAVNLSNRYMTDRFLPDKAIDLMDEASAVRHIQIKSMPAQIQTLKDEITQVKIEKLKQEQGFTENVEEDLSRNLDQLNARLDQKIKHWEVEQKIIEQLQELNEDKIYQLKLAKEAQLKGELDEYVQITQLLLPNINRKIEALEEQRLANIDELYLIRHTVEESDIAEIVEKLTGIKVQGVMENERQRLLQLDQIIKQRVVGQDQAVDKVAQAIIRSRAGVQDPNHPIGSFLFLGPTGVGKTQLAKSLADVLFGSELEMVRLDMSEFMEKHAVAKLVGPPPGYIGYEEGGQLTEAVRHRLYSVVLFDEIEKAHPDVFNILLQVLDEGRLTDSQGRTIDFKNTILIMTSNIGSLKLLEGLERDKEISEKVQNEVKDELKHHFRPEFLNRIDNILLFNPLTLGDMHSIVDLMIADLAQRLHRHRIDLVVSEEVKGWIAENGYDPTLGARPLQRFIVDQLETPLARELIKQDIISDTWAFVKLNNGQLRFSYLEKENE</sequence>
<dbReference type="InterPro" id="IPR004176">
    <property type="entry name" value="Clp_R_N"/>
</dbReference>
<dbReference type="Gene3D" id="1.10.8.60">
    <property type="match status" value="1"/>
</dbReference>
<dbReference type="InterPro" id="IPR041546">
    <property type="entry name" value="ClpA/ClpB_AAA_lid"/>
</dbReference>
<name>A0A5R9DSP8_9LACT</name>
<feature type="domain" description="Clp R" evidence="9">
    <location>
        <begin position="1"/>
        <end position="146"/>
    </location>
</feature>